<dbReference type="Proteomes" id="UP000252519">
    <property type="component" value="Unassembled WGS sequence"/>
</dbReference>
<reference evidence="2 3" key="1">
    <citation type="submission" date="2014-10" db="EMBL/GenBank/DDBJ databases">
        <title>Draft genome of the hookworm Ancylostoma caninum.</title>
        <authorList>
            <person name="Mitreva M."/>
        </authorList>
    </citation>
    <scope>NUCLEOTIDE SEQUENCE [LARGE SCALE GENOMIC DNA]</scope>
    <source>
        <strain evidence="2 3">Baltimore</strain>
    </source>
</reference>
<feature type="compositionally biased region" description="Basic residues" evidence="1">
    <location>
        <begin position="52"/>
        <end position="67"/>
    </location>
</feature>
<feature type="region of interest" description="Disordered" evidence="1">
    <location>
        <begin position="13"/>
        <end position="67"/>
    </location>
</feature>
<evidence type="ECO:0000313" key="2">
    <source>
        <dbReference type="EMBL" id="RCN34980.1"/>
    </source>
</evidence>
<evidence type="ECO:0000313" key="3">
    <source>
        <dbReference type="Proteomes" id="UP000252519"/>
    </source>
</evidence>
<comment type="caution">
    <text evidence="2">The sequence shown here is derived from an EMBL/GenBank/DDBJ whole genome shotgun (WGS) entry which is preliminary data.</text>
</comment>
<protein>
    <submittedName>
        <fullName evidence="2">Uncharacterized protein</fullName>
    </submittedName>
</protein>
<evidence type="ECO:0000256" key="1">
    <source>
        <dbReference type="SAM" id="MobiDB-lite"/>
    </source>
</evidence>
<dbReference type="EMBL" id="JOJR01000717">
    <property type="protein sequence ID" value="RCN34980.1"/>
    <property type="molecule type" value="Genomic_DNA"/>
</dbReference>
<organism evidence="2 3">
    <name type="scientific">Ancylostoma caninum</name>
    <name type="common">Dog hookworm</name>
    <dbReference type="NCBI Taxonomy" id="29170"/>
    <lineage>
        <taxon>Eukaryota</taxon>
        <taxon>Metazoa</taxon>
        <taxon>Ecdysozoa</taxon>
        <taxon>Nematoda</taxon>
        <taxon>Chromadorea</taxon>
        <taxon>Rhabditida</taxon>
        <taxon>Rhabditina</taxon>
        <taxon>Rhabditomorpha</taxon>
        <taxon>Strongyloidea</taxon>
        <taxon>Ancylostomatidae</taxon>
        <taxon>Ancylostomatinae</taxon>
        <taxon>Ancylostoma</taxon>
    </lineage>
</organism>
<keyword evidence="3" id="KW-1185">Reference proteome</keyword>
<name>A0A368FW23_ANCCA</name>
<dbReference type="AlphaFoldDB" id="A0A368FW23"/>
<gene>
    <name evidence="2" type="ORF">ANCCAN_19183</name>
</gene>
<proteinExistence type="predicted"/>
<sequence length="67" mass="7423">MWPVSIQAAICTRAASRHTPRPPPALPPSARKRSTPVERTSDPNVDDDVYKAKKASKVSRSKIKKIQ</sequence>
<accession>A0A368FW23</accession>